<dbReference type="Proteomes" id="UP000253551">
    <property type="component" value="Unassembled WGS sequence"/>
</dbReference>
<dbReference type="InterPro" id="IPR029063">
    <property type="entry name" value="SAM-dependent_MTases_sf"/>
</dbReference>
<sequence>MMILKSSTCGMLSRSCRQIRSFYTFEQGDFCMLRQLKSSKKIFVGPLEQAGTRSLRGGVVAHDDIIGKKTRSILNTQDESFKYMAHFPTLEEYVTNVPRACTPIYPKDAATIVQMLDLEPGHSVLEAGTGNGSLTLYMARAVAGNSAGRIDTFDIRESHSNTAKKHVERYARGRYSPHVSFHIGAVADQLPLLMEPKEQYDAIALDMPEPNDQIPRLLPYLRNDRFIVCYLPNMTQVLTLAEKILDLPLVMEACIEAEWKEWEVRATHIRSRQPSEEIKPDAWVCRPKNFDVKGHTAFLVKLRKSASAQ</sequence>
<dbReference type="GO" id="GO:0030488">
    <property type="term" value="P:tRNA methylation"/>
    <property type="evidence" value="ECO:0007669"/>
    <property type="project" value="InterPro"/>
</dbReference>
<keyword evidence="3" id="KW-0489">Methyltransferase</keyword>
<evidence type="ECO:0000256" key="4">
    <source>
        <dbReference type="ARBA" id="ARBA00022679"/>
    </source>
</evidence>
<dbReference type="InterPro" id="IPR049470">
    <property type="entry name" value="TRM61_C"/>
</dbReference>
<name>A0A367ING0_RHIST</name>
<keyword evidence="6" id="KW-0819">tRNA processing</keyword>
<dbReference type="EMBL" id="PJQM01006745">
    <property type="protein sequence ID" value="RCH79173.1"/>
    <property type="molecule type" value="Genomic_DNA"/>
</dbReference>
<dbReference type="OrthoDB" id="5585464at2759"/>
<feature type="domain" description="tRNA (adenine(58)-N(1))-methyltransferase catalytic subunit TRM61 C-terminal" evidence="8">
    <location>
        <begin position="88"/>
        <end position="273"/>
    </location>
</feature>
<comment type="caution">
    <text evidence="9">The sequence shown here is derived from an EMBL/GenBank/DDBJ whole genome shotgun (WGS) entry which is preliminary data.</text>
</comment>
<evidence type="ECO:0000259" key="8">
    <source>
        <dbReference type="Pfam" id="PF08704"/>
    </source>
</evidence>
<dbReference type="SUPFAM" id="SSF53335">
    <property type="entry name" value="S-adenosyl-L-methionine-dependent methyltransferases"/>
    <property type="match status" value="1"/>
</dbReference>
<dbReference type="InterPro" id="IPR014816">
    <property type="entry name" value="tRNA_MeTrfase_Gcd14"/>
</dbReference>
<dbReference type="GO" id="GO:0005739">
    <property type="term" value="C:mitochondrion"/>
    <property type="evidence" value="ECO:0007669"/>
    <property type="project" value="TreeGrafter"/>
</dbReference>
<dbReference type="Pfam" id="PF08704">
    <property type="entry name" value="GCD14"/>
    <property type="match status" value="1"/>
</dbReference>
<evidence type="ECO:0000256" key="3">
    <source>
        <dbReference type="ARBA" id="ARBA00022603"/>
    </source>
</evidence>
<dbReference type="PANTHER" id="PTHR12133:SF1">
    <property type="entry name" value="TRNA (ADENINE(58)-N(1))-METHYLTRANSFERASE, MITOCHONDRIAL"/>
    <property type="match status" value="1"/>
</dbReference>
<keyword evidence="5" id="KW-0949">S-adenosyl-L-methionine</keyword>
<accession>A0A367ING0</accession>
<dbReference type="EC" id="2.1.1.220" evidence="1"/>
<keyword evidence="4" id="KW-0808">Transferase</keyword>
<dbReference type="AlphaFoldDB" id="A0A367ING0"/>
<evidence type="ECO:0000313" key="10">
    <source>
        <dbReference type="Proteomes" id="UP000253551"/>
    </source>
</evidence>
<dbReference type="Gene3D" id="3.40.50.150">
    <property type="entry name" value="Vaccinia Virus protein VP39"/>
    <property type="match status" value="1"/>
</dbReference>
<evidence type="ECO:0000256" key="1">
    <source>
        <dbReference type="ARBA" id="ARBA00012796"/>
    </source>
</evidence>
<dbReference type="GO" id="GO:0160107">
    <property type="term" value="F:tRNA (adenine(58)-N1)-methyltransferase activity"/>
    <property type="evidence" value="ECO:0007669"/>
    <property type="project" value="UniProtKB-EC"/>
</dbReference>
<evidence type="ECO:0000313" key="9">
    <source>
        <dbReference type="EMBL" id="RCH79173.1"/>
    </source>
</evidence>
<evidence type="ECO:0000256" key="5">
    <source>
        <dbReference type="ARBA" id="ARBA00022691"/>
    </source>
</evidence>
<protein>
    <recommendedName>
        <fullName evidence="2">tRNA (adenine(58)-N(1))-methyltransferase catalytic subunit TRM61</fullName>
        <ecNumber evidence="1">2.1.1.220</ecNumber>
    </recommendedName>
    <alternativeName>
        <fullName evidence="7">tRNA(m1A58)-methyltransferase subunit TRM61</fullName>
    </alternativeName>
</protein>
<dbReference type="PROSITE" id="PS51620">
    <property type="entry name" value="SAM_TRM61"/>
    <property type="match status" value="1"/>
</dbReference>
<evidence type="ECO:0000256" key="2">
    <source>
        <dbReference type="ARBA" id="ARBA00015963"/>
    </source>
</evidence>
<gene>
    <name evidence="9" type="ORF">CU098_005320</name>
</gene>
<reference evidence="9 10" key="1">
    <citation type="journal article" date="2018" name="G3 (Bethesda)">
        <title>Phylogenetic and Phylogenomic Definition of Rhizopus Species.</title>
        <authorList>
            <person name="Gryganskyi A.P."/>
            <person name="Golan J."/>
            <person name="Dolatabadi S."/>
            <person name="Mondo S."/>
            <person name="Robb S."/>
            <person name="Idnurm A."/>
            <person name="Muszewska A."/>
            <person name="Steczkiewicz K."/>
            <person name="Masonjones S."/>
            <person name="Liao H.L."/>
            <person name="Gajdeczka M.T."/>
            <person name="Anike F."/>
            <person name="Vuek A."/>
            <person name="Anishchenko I.M."/>
            <person name="Voigt K."/>
            <person name="de Hoog G.S."/>
            <person name="Smith M.E."/>
            <person name="Heitman J."/>
            <person name="Vilgalys R."/>
            <person name="Stajich J.E."/>
        </authorList>
    </citation>
    <scope>NUCLEOTIDE SEQUENCE [LARGE SCALE GENOMIC DNA]</scope>
    <source>
        <strain evidence="9 10">LSU 92-RS-03</strain>
    </source>
</reference>
<evidence type="ECO:0000256" key="7">
    <source>
        <dbReference type="ARBA" id="ARBA00033309"/>
    </source>
</evidence>
<organism evidence="9 10">
    <name type="scientific">Rhizopus stolonifer</name>
    <name type="common">Rhizopus nigricans</name>
    <dbReference type="NCBI Taxonomy" id="4846"/>
    <lineage>
        <taxon>Eukaryota</taxon>
        <taxon>Fungi</taxon>
        <taxon>Fungi incertae sedis</taxon>
        <taxon>Mucoromycota</taxon>
        <taxon>Mucoromycotina</taxon>
        <taxon>Mucoromycetes</taxon>
        <taxon>Mucorales</taxon>
        <taxon>Mucorineae</taxon>
        <taxon>Rhizopodaceae</taxon>
        <taxon>Rhizopus</taxon>
    </lineage>
</organism>
<evidence type="ECO:0000256" key="6">
    <source>
        <dbReference type="ARBA" id="ARBA00022694"/>
    </source>
</evidence>
<proteinExistence type="predicted"/>
<dbReference type="PANTHER" id="PTHR12133">
    <property type="entry name" value="TRNA (ADENINE(58)-N(1))-METHYLTRANSFERASE"/>
    <property type="match status" value="1"/>
</dbReference>
<dbReference type="GO" id="GO:0031515">
    <property type="term" value="C:tRNA (m1A) methyltransferase complex"/>
    <property type="evidence" value="ECO:0007669"/>
    <property type="project" value="InterPro"/>
</dbReference>
<dbReference type="STRING" id="4846.A0A367ING0"/>
<keyword evidence="10" id="KW-1185">Reference proteome</keyword>
<dbReference type="CDD" id="cd02440">
    <property type="entry name" value="AdoMet_MTases"/>
    <property type="match status" value="1"/>
</dbReference>